<organism evidence="3 4">
    <name type="scientific">Acetobacteroides hydrogenigenes</name>
    <dbReference type="NCBI Taxonomy" id="979970"/>
    <lineage>
        <taxon>Bacteria</taxon>
        <taxon>Pseudomonadati</taxon>
        <taxon>Bacteroidota</taxon>
        <taxon>Bacteroidia</taxon>
        <taxon>Bacteroidales</taxon>
        <taxon>Rikenellaceae</taxon>
        <taxon>Acetobacteroides</taxon>
    </lineage>
</organism>
<dbReference type="AlphaFoldDB" id="A0A4R2EV58"/>
<dbReference type="Proteomes" id="UP000294830">
    <property type="component" value="Unassembled WGS sequence"/>
</dbReference>
<evidence type="ECO:0000313" key="3">
    <source>
        <dbReference type="EMBL" id="TCN72892.1"/>
    </source>
</evidence>
<dbReference type="Gene3D" id="3.90.850.10">
    <property type="entry name" value="Fumarylacetoacetase-like, C-terminal domain"/>
    <property type="match status" value="1"/>
</dbReference>
<evidence type="ECO:0000259" key="2">
    <source>
        <dbReference type="Pfam" id="PF01557"/>
    </source>
</evidence>
<dbReference type="RefSeq" id="WP_131837680.1">
    <property type="nucleotide sequence ID" value="NZ_SLWB01000001.1"/>
</dbReference>
<dbReference type="OrthoDB" id="9805307at2"/>
<dbReference type="InterPro" id="IPR036663">
    <property type="entry name" value="Fumarylacetoacetase_C_sf"/>
</dbReference>
<name>A0A4R2EV58_9BACT</name>
<dbReference type="PANTHER" id="PTHR11820">
    <property type="entry name" value="ACYLPYRUVASE"/>
    <property type="match status" value="1"/>
</dbReference>
<accession>A0A4R2EV58</accession>
<proteinExistence type="predicted"/>
<dbReference type="Pfam" id="PF01557">
    <property type="entry name" value="FAA_hydrolase"/>
    <property type="match status" value="1"/>
</dbReference>
<dbReference type="GO" id="GO:0018773">
    <property type="term" value="F:acetylpyruvate hydrolase activity"/>
    <property type="evidence" value="ECO:0007669"/>
    <property type="project" value="TreeGrafter"/>
</dbReference>
<comment type="caution">
    <text evidence="3">The sequence shown here is derived from an EMBL/GenBank/DDBJ whole genome shotgun (WGS) entry which is preliminary data.</text>
</comment>
<protein>
    <submittedName>
        <fullName evidence="3">2-keto-4-pentenoate hydratase/2-oxohepta-3-ene-1,7-dioic acid hydratase in catechol pathway</fullName>
    </submittedName>
</protein>
<feature type="domain" description="Fumarylacetoacetase-like C-terminal" evidence="2">
    <location>
        <begin position="2"/>
        <end position="187"/>
    </location>
</feature>
<keyword evidence="1" id="KW-0479">Metal-binding</keyword>
<sequence length="204" mass="23011">MKIICIGRNYVDHAKELNNPVPEEPVFFMKPDTALLRNNAPFFYPSFSKDIHHEVELIIKINKVGRCIGEKFANRYYSEVGLGIDFTARDVQQRCKEKGLPWEVAKAFDFSAPISSKFLPISDFESVDRIPFRLVKNGEVVQQGNSGDMLFSVNRIISYVSQYVTLKIGDLIYTGTPAGVGSVAIGDRLQGYIADTLMFDFEVK</sequence>
<gene>
    <name evidence="3" type="ORF">CLV25_101110</name>
</gene>
<dbReference type="SUPFAM" id="SSF56529">
    <property type="entry name" value="FAH"/>
    <property type="match status" value="1"/>
</dbReference>
<dbReference type="GO" id="GO:0046872">
    <property type="term" value="F:metal ion binding"/>
    <property type="evidence" value="ECO:0007669"/>
    <property type="project" value="UniProtKB-KW"/>
</dbReference>
<reference evidence="3 4" key="1">
    <citation type="submission" date="2019-03" db="EMBL/GenBank/DDBJ databases">
        <title>Genomic Encyclopedia of Archaeal and Bacterial Type Strains, Phase II (KMG-II): from individual species to whole genera.</title>
        <authorList>
            <person name="Goeker M."/>
        </authorList>
    </citation>
    <scope>NUCLEOTIDE SEQUENCE [LARGE SCALE GENOMIC DNA]</scope>
    <source>
        <strain evidence="3 4">RL-C</strain>
    </source>
</reference>
<evidence type="ECO:0000313" key="4">
    <source>
        <dbReference type="Proteomes" id="UP000294830"/>
    </source>
</evidence>
<dbReference type="PANTHER" id="PTHR11820:SF7">
    <property type="entry name" value="ACYLPYRUVASE FAHD1, MITOCHONDRIAL"/>
    <property type="match status" value="1"/>
</dbReference>
<evidence type="ECO:0000256" key="1">
    <source>
        <dbReference type="ARBA" id="ARBA00022723"/>
    </source>
</evidence>
<dbReference type="EMBL" id="SLWB01000001">
    <property type="protein sequence ID" value="TCN72892.1"/>
    <property type="molecule type" value="Genomic_DNA"/>
</dbReference>
<keyword evidence="4" id="KW-1185">Reference proteome</keyword>
<dbReference type="InterPro" id="IPR011234">
    <property type="entry name" value="Fumarylacetoacetase-like_C"/>
</dbReference>